<dbReference type="PANTHER" id="PTHR23501:SF102">
    <property type="entry name" value="DRUG TRANSPORTER, PUTATIVE (AFU_ORTHOLOGUE AFUA_3G08530)-RELATED"/>
    <property type="match status" value="1"/>
</dbReference>
<dbReference type="Gene3D" id="1.20.1720.10">
    <property type="entry name" value="Multidrug resistance protein D"/>
    <property type="match status" value="1"/>
</dbReference>
<dbReference type="OrthoDB" id="3437016at2759"/>
<evidence type="ECO:0000256" key="5">
    <source>
        <dbReference type="SAM" id="MobiDB-lite"/>
    </source>
</evidence>
<feature type="transmembrane region" description="Helical" evidence="6">
    <location>
        <begin position="419"/>
        <end position="437"/>
    </location>
</feature>
<feature type="transmembrane region" description="Helical" evidence="6">
    <location>
        <begin position="207"/>
        <end position="231"/>
    </location>
</feature>
<dbReference type="PANTHER" id="PTHR23501">
    <property type="entry name" value="MAJOR FACILITATOR SUPERFAMILY"/>
    <property type="match status" value="1"/>
</dbReference>
<reference evidence="8" key="1">
    <citation type="journal article" date="2021" name="New Phytol.">
        <title>Evolutionary innovations through gain and loss of genes in the ectomycorrhizal Boletales.</title>
        <authorList>
            <person name="Wu G."/>
            <person name="Miyauchi S."/>
            <person name="Morin E."/>
            <person name="Kuo A."/>
            <person name="Drula E."/>
            <person name="Varga T."/>
            <person name="Kohler A."/>
            <person name="Feng B."/>
            <person name="Cao Y."/>
            <person name="Lipzen A."/>
            <person name="Daum C."/>
            <person name="Hundley H."/>
            <person name="Pangilinan J."/>
            <person name="Johnson J."/>
            <person name="Barry K."/>
            <person name="LaButti K."/>
            <person name="Ng V."/>
            <person name="Ahrendt S."/>
            <person name="Min B."/>
            <person name="Choi I.G."/>
            <person name="Park H."/>
            <person name="Plett J.M."/>
            <person name="Magnuson J."/>
            <person name="Spatafora J.W."/>
            <person name="Nagy L.G."/>
            <person name="Henrissat B."/>
            <person name="Grigoriev I.V."/>
            <person name="Yang Z.L."/>
            <person name="Xu J."/>
            <person name="Martin F.M."/>
        </authorList>
    </citation>
    <scope>NUCLEOTIDE SEQUENCE</scope>
    <source>
        <strain evidence="8">KKN 215</strain>
    </source>
</reference>
<feature type="transmembrane region" description="Helical" evidence="6">
    <location>
        <begin position="384"/>
        <end position="407"/>
    </location>
</feature>
<feature type="transmembrane region" description="Helical" evidence="6">
    <location>
        <begin position="449"/>
        <end position="469"/>
    </location>
</feature>
<protein>
    <submittedName>
        <fullName evidence="8">MFS general substrate transporter</fullName>
    </submittedName>
</protein>
<evidence type="ECO:0000256" key="4">
    <source>
        <dbReference type="ARBA" id="ARBA00023136"/>
    </source>
</evidence>
<sequence length="605" mass="65201">MIGQTGEPVTDTADVTISTTETLNRRNIITQEKGEREGVENVDERPKRGFRFWLLFVALCCSILLTALDLGGVGNATPTIVHDLHGTDFTWVGSAYALASASCLPLSGNLADIFGRRPVLLASLLIFAIGSAVAASAHSMMILIGGRAIQGVGGGGIQALVSIIVADISTLRDRGIFNGIVGMMWTLGSVLGPFVNGSLAEKASWRWIFYLNLPLCGIACGVVVLFLNLPTPQGHFWKKLSQIDWLGNIIIIASTTSCMLALTWGGIRLPWASAQVLVPLVLGVVGLGVSLFYEFKYPIKPTVRNPIPDCSTQHAELGFVSADSKVCFLQQNQLLRASRDVSARYRHQRHCILLVSRAAHRQDQSHTDVIRPMWFQAARAASPILAGVFVLPLAATISPFAIVQGIIAAKTGTYRSVSAVGWCFLVLGVGLFISVRLSTSIGLLVLYQLFEGVGMGLVYSTTFMVLAPLPVSENAAAVALLTFFRTFSQTWGIAIAGTILQNELTKKLPAQLIAQLPSGSDLAYSIIPQIRSLPEPLKGETQDAFLQSTRLVWIILSAISGVGLLTVFATEHIPLHRKTDSNWDMKEQTKTVTSRPGPEPTQASS</sequence>
<dbReference type="GO" id="GO:0005886">
    <property type="term" value="C:plasma membrane"/>
    <property type="evidence" value="ECO:0007669"/>
    <property type="project" value="TreeGrafter"/>
</dbReference>
<keyword evidence="3 6" id="KW-1133">Transmembrane helix</keyword>
<dbReference type="InterPro" id="IPR011701">
    <property type="entry name" value="MFS"/>
</dbReference>
<feature type="domain" description="Major facilitator superfamily (MFS) profile" evidence="7">
    <location>
        <begin position="55"/>
        <end position="575"/>
    </location>
</feature>
<dbReference type="InterPro" id="IPR036259">
    <property type="entry name" value="MFS_trans_sf"/>
</dbReference>
<evidence type="ECO:0000313" key="8">
    <source>
        <dbReference type="EMBL" id="KAH8101534.1"/>
    </source>
</evidence>
<comment type="caution">
    <text evidence="8">The sequence shown here is derived from an EMBL/GenBank/DDBJ whole genome shotgun (WGS) entry which is preliminary data.</text>
</comment>
<comment type="subcellular location">
    <subcellularLocation>
        <location evidence="1">Membrane</location>
        <topology evidence="1">Multi-pass membrane protein</topology>
    </subcellularLocation>
</comment>
<dbReference type="InterPro" id="IPR005829">
    <property type="entry name" value="Sugar_transporter_CS"/>
</dbReference>
<evidence type="ECO:0000313" key="9">
    <source>
        <dbReference type="Proteomes" id="UP000813824"/>
    </source>
</evidence>
<dbReference type="Pfam" id="PF07690">
    <property type="entry name" value="MFS_1"/>
    <property type="match status" value="1"/>
</dbReference>
<dbReference type="SUPFAM" id="SSF103473">
    <property type="entry name" value="MFS general substrate transporter"/>
    <property type="match status" value="2"/>
</dbReference>
<dbReference type="PROSITE" id="PS50850">
    <property type="entry name" value="MFS"/>
    <property type="match status" value="1"/>
</dbReference>
<proteinExistence type="predicted"/>
<feature type="transmembrane region" description="Helical" evidence="6">
    <location>
        <begin position="243"/>
        <end position="264"/>
    </location>
</feature>
<feature type="transmembrane region" description="Helical" evidence="6">
    <location>
        <begin position="52"/>
        <end position="77"/>
    </location>
</feature>
<dbReference type="AlphaFoldDB" id="A0A8K0XQW4"/>
<evidence type="ECO:0000256" key="3">
    <source>
        <dbReference type="ARBA" id="ARBA00022989"/>
    </source>
</evidence>
<evidence type="ECO:0000256" key="6">
    <source>
        <dbReference type="SAM" id="Phobius"/>
    </source>
</evidence>
<feature type="region of interest" description="Disordered" evidence="5">
    <location>
        <begin position="580"/>
        <end position="605"/>
    </location>
</feature>
<feature type="transmembrane region" description="Helical" evidence="6">
    <location>
        <begin position="175"/>
        <end position="195"/>
    </location>
</feature>
<accession>A0A8K0XQW4</accession>
<dbReference type="Proteomes" id="UP000813824">
    <property type="component" value="Unassembled WGS sequence"/>
</dbReference>
<feature type="transmembrane region" description="Helical" evidence="6">
    <location>
        <begin position="276"/>
        <end position="295"/>
    </location>
</feature>
<evidence type="ECO:0000256" key="1">
    <source>
        <dbReference type="ARBA" id="ARBA00004141"/>
    </source>
</evidence>
<evidence type="ECO:0000259" key="7">
    <source>
        <dbReference type="PROSITE" id="PS50850"/>
    </source>
</evidence>
<dbReference type="InterPro" id="IPR020846">
    <property type="entry name" value="MFS_dom"/>
</dbReference>
<keyword evidence="9" id="KW-1185">Reference proteome</keyword>
<dbReference type="EMBL" id="JAEVFJ010000012">
    <property type="protein sequence ID" value="KAH8101534.1"/>
    <property type="molecule type" value="Genomic_DNA"/>
</dbReference>
<feature type="transmembrane region" description="Helical" evidence="6">
    <location>
        <begin position="148"/>
        <end position="168"/>
    </location>
</feature>
<name>A0A8K0XQW4_9AGAR</name>
<feature type="transmembrane region" description="Helical" evidence="6">
    <location>
        <begin position="119"/>
        <end position="142"/>
    </location>
</feature>
<feature type="transmembrane region" description="Helical" evidence="6">
    <location>
        <begin position="475"/>
        <end position="500"/>
    </location>
</feature>
<feature type="transmembrane region" description="Helical" evidence="6">
    <location>
        <begin position="551"/>
        <end position="569"/>
    </location>
</feature>
<dbReference type="PROSITE" id="PS00216">
    <property type="entry name" value="SUGAR_TRANSPORT_1"/>
    <property type="match status" value="1"/>
</dbReference>
<keyword evidence="4 6" id="KW-0472">Membrane</keyword>
<feature type="transmembrane region" description="Helical" evidence="6">
    <location>
        <begin position="89"/>
        <end position="107"/>
    </location>
</feature>
<evidence type="ECO:0000256" key="2">
    <source>
        <dbReference type="ARBA" id="ARBA00022692"/>
    </source>
</evidence>
<dbReference type="GO" id="GO:0022857">
    <property type="term" value="F:transmembrane transporter activity"/>
    <property type="evidence" value="ECO:0007669"/>
    <property type="project" value="InterPro"/>
</dbReference>
<keyword evidence="2 6" id="KW-0812">Transmembrane</keyword>
<gene>
    <name evidence="8" type="ORF">BXZ70DRAFT_100442</name>
</gene>
<feature type="compositionally biased region" description="Basic and acidic residues" evidence="5">
    <location>
        <begin position="580"/>
        <end position="589"/>
    </location>
</feature>
<organism evidence="8 9">
    <name type="scientific">Cristinia sonorae</name>
    <dbReference type="NCBI Taxonomy" id="1940300"/>
    <lineage>
        <taxon>Eukaryota</taxon>
        <taxon>Fungi</taxon>
        <taxon>Dikarya</taxon>
        <taxon>Basidiomycota</taxon>
        <taxon>Agaricomycotina</taxon>
        <taxon>Agaricomycetes</taxon>
        <taxon>Agaricomycetidae</taxon>
        <taxon>Agaricales</taxon>
        <taxon>Pleurotineae</taxon>
        <taxon>Stephanosporaceae</taxon>
        <taxon>Cristinia</taxon>
    </lineage>
</organism>